<dbReference type="VEuPathDB" id="GiardiaDB:GMRT_10763"/>
<comment type="caution">
    <text evidence="1">The sequence shown here is derived from an EMBL/GenBank/DDBJ whole genome shotgun (WGS) entry which is preliminary data.</text>
</comment>
<dbReference type="EMBL" id="VDLU01000001">
    <property type="protein sequence ID" value="TNJ30649.1"/>
    <property type="molecule type" value="Genomic_DNA"/>
</dbReference>
<evidence type="ECO:0000313" key="1">
    <source>
        <dbReference type="EMBL" id="TNJ30649.1"/>
    </source>
</evidence>
<evidence type="ECO:0000313" key="2">
    <source>
        <dbReference type="Proteomes" id="UP000315496"/>
    </source>
</evidence>
<sequence length="228" mass="25391">MREHDRYLVLCCANRRVYSLACTILPTGLIMFYLEVDEHDHPLALTIPYANILSLEVDACSQKLVRIHLEAGIILLWTDNASAFVKDIHSSQANKSSSSAVHTPHESVFSCTTSVGPHVAISAALIIRDRRLSIQTSDHIIDTELSQVVIDDAFPYATAIHLVLYRNSHESFTGHGDEALIEFSSKEEAQTCYRTLVTLCQLSRQVIPRTISRLYINPSILACGLLQS</sequence>
<dbReference type="Proteomes" id="UP000315496">
    <property type="component" value="Chromosome 1"/>
</dbReference>
<protein>
    <submittedName>
        <fullName evidence="1">Uncharacterized protein</fullName>
    </submittedName>
</protein>
<name>A0A4Z1TDL7_GIAMU</name>
<organism evidence="1 2">
    <name type="scientific">Giardia muris</name>
    <dbReference type="NCBI Taxonomy" id="5742"/>
    <lineage>
        <taxon>Eukaryota</taxon>
        <taxon>Metamonada</taxon>
        <taxon>Diplomonadida</taxon>
        <taxon>Hexamitidae</taxon>
        <taxon>Giardiinae</taxon>
        <taxon>Giardia</taxon>
    </lineage>
</organism>
<gene>
    <name evidence="1" type="ORF">GMRT_10763</name>
</gene>
<reference evidence="1 2" key="1">
    <citation type="submission" date="2019-05" db="EMBL/GenBank/DDBJ databases">
        <title>The compact genome of Giardia muris reveals important steps in the evolution of intestinal protozoan parasites.</title>
        <authorList>
            <person name="Xu F."/>
            <person name="Jimenez-Gonzalez A."/>
            <person name="Einarsson E."/>
            <person name="Astvaldsson A."/>
            <person name="Peirasmaki D."/>
            <person name="Eckmann L."/>
            <person name="Andersson J.O."/>
            <person name="Svard S.G."/>
            <person name="Jerlstrom-Hultqvist J."/>
        </authorList>
    </citation>
    <scope>NUCLEOTIDE SEQUENCE [LARGE SCALE GENOMIC DNA]</scope>
    <source>
        <strain evidence="1 2">Roberts-Thomson</strain>
    </source>
</reference>
<proteinExistence type="predicted"/>
<accession>A0A4Z1TDL7</accession>
<dbReference type="AlphaFoldDB" id="A0A4Z1TDL7"/>
<keyword evidence="2" id="KW-1185">Reference proteome</keyword>